<keyword evidence="1" id="KW-1133">Transmembrane helix</keyword>
<dbReference type="OrthoDB" id="210010at2"/>
<evidence type="ECO:0000313" key="2">
    <source>
        <dbReference type="EMBL" id="APZ92725.1"/>
    </source>
</evidence>
<keyword evidence="1" id="KW-0472">Membrane</keyword>
<keyword evidence="1" id="KW-0812">Transmembrane</keyword>
<dbReference type="AlphaFoldDB" id="A0A1P8WF84"/>
<accession>A0A1P8WF84</accession>
<protein>
    <submittedName>
        <fullName evidence="2">Uncharacterized protein</fullName>
    </submittedName>
</protein>
<keyword evidence="3" id="KW-1185">Reference proteome</keyword>
<dbReference type="STRING" id="1891926.Fuma_02337"/>
<organism evidence="2 3">
    <name type="scientific">Fuerstiella marisgermanici</name>
    <dbReference type="NCBI Taxonomy" id="1891926"/>
    <lineage>
        <taxon>Bacteria</taxon>
        <taxon>Pseudomonadati</taxon>
        <taxon>Planctomycetota</taxon>
        <taxon>Planctomycetia</taxon>
        <taxon>Planctomycetales</taxon>
        <taxon>Planctomycetaceae</taxon>
        <taxon>Fuerstiella</taxon>
    </lineage>
</organism>
<dbReference type="RefSeq" id="WP_077024310.1">
    <property type="nucleotide sequence ID" value="NZ_CP017641.1"/>
</dbReference>
<dbReference type="KEGG" id="fmr:Fuma_02337"/>
<dbReference type="EMBL" id="CP017641">
    <property type="protein sequence ID" value="APZ92725.1"/>
    <property type="molecule type" value="Genomic_DNA"/>
</dbReference>
<proteinExistence type="predicted"/>
<dbReference type="Proteomes" id="UP000187735">
    <property type="component" value="Chromosome"/>
</dbReference>
<name>A0A1P8WF84_9PLAN</name>
<gene>
    <name evidence="2" type="ORF">Fuma_02337</name>
</gene>
<feature type="transmembrane region" description="Helical" evidence="1">
    <location>
        <begin position="311"/>
        <end position="332"/>
    </location>
</feature>
<reference evidence="2 3" key="1">
    <citation type="journal article" date="2016" name="Front. Microbiol.">
        <title>Fuerstia marisgermanicae gen. nov., sp. nov., an Unusual Member of the Phylum Planctomycetes from the German Wadden Sea.</title>
        <authorList>
            <person name="Kohn T."/>
            <person name="Heuer A."/>
            <person name="Jogler M."/>
            <person name="Vollmers J."/>
            <person name="Boedeker C."/>
            <person name="Bunk B."/>
            <person name="Rast P."/>
            <person name="Borchert D."/>
            <person name="Glockner I."/>
            <person name="Freese H.M."/>
            <person name="Klenk H.P."/>
            <person name="Overmann J."/>
            <person name="Kaster A.K."/>
            <person name="Rohde M."/>
            <person name="Wiegand S."/>
            <person name="Jogler C."/>
        </authorList>
    </citation>
    <scope>NUCLEOTIDE SEQUENCE [LARGE SCALE GENOMIC DNA]</scope>
    <source>
        <strain evidence="2 3">NH11</strain>
    </source>
</reference>
<feature type="transmembrane region" description="Helical" evidence="1">
    <location>
        <begin position="21"/>
        <end position="38"/>
    </location>
</feature>
<evidence type="ECO:0000313" key="3">
    <source>
        <dbReference type="Proteomes" id="UP000187735"/>
    </source>
</evidence>
<evidence type="ECO:0000256" key="1">
    <source>
        <dbReference type="SAM" id="Phobius"/>
    </source>
</evidence>
<sequence>MRFRTKERPRGVLRRQDQRRLTLMVAGFGLILLCFTVVRRPEFWGRLFPSEDAAIADTVVADDIAAIAPFDRDLIENPSRLLHDEFLTTGSDPQLSAEAPGTVVAKRVPFDTAEATGAPQAPDLPRIPDDLLKTVKDDVIGVHSAENEAYFAAMKLAQKIEQRTSLSAQRGVYALFMDSPASSRGKAWKVSGQLRRLSEVKGKTNAFGVGMLYDAWITTPDSGDQLVHVVAMKASPEIARLIRLDNTERSVDLMGKDAPEVTFTGYFFKREGYASQSDAGLSLAPMFLAGTLRDVPVPEVTSSRADQLTPYLGWLTFAVCVGIFLIIVNFWASDAAHTQTRAHQITKLPAHATFDDVSAVTISESLGDLQGDGLRTEN</sequence>